<dbReference type="AlphaFoldDB" id="A0A1A1YEV4"/>
<dbReference type="RefSeq" id="WP_064894085.1">
    <property type="nucleotide sequence ID" value="NZ_JAYXBU010000018.1"/>
</dbReference>
<name>A0A1A1YEV4_9MYCO</name>
<accession>A0A1A1YEV4</accession>
<protein>
    <submittedName>
        <fullName evidence="1">Uncharacterized protein</fullName>
    </submittedName>
</protein>
<evidence type="ECO:0000313" key="1">
    <source>
        <dbReference type="EMBL" id="OBF29838.1"/>
    </source>
</evidence>
<proteinExistence type="predicted"/>
<organism evidence="1 2">
    <name type="scientific">Mycolicibacterium conceptionense</name>
    <dbReference type="NCBI Taxonomy" id="451644"/>
    <lineage>
        <taxon>Bacteria</taxon>
        <taxon>Bacillati</taxon>
        <taxon>Actinomycetota</taxon>
        <taxon>Actinomycetes</taxon>
        <taxon>Mycobacteriales</taxon>
        <taxon>Mycobacteriaceae</taxon>
        <taxon>Mycolicibacterium</taxon>
    </lineage>
</organism>
<dbReference type="Proteomes" id="UP000093779">
    <property type="component" value="Unassembled WGS sequence"/>
</dbReference>
<reference evidence="1 2" key="1">
    <citation type="submission" date="2016-06" db="EMBL/GenBank/DDBJ databases">
        <authorList>
            <person name="Kjaerup R.B."/>
            <person name="Dalgaard T.S."/>
            <person name="Juul-Madsen H.R."/>
        </authorList>
    </citation>
    <scope>NUCLEOTIDE SEQUENCE [LARGE SCALE GENOMIC DNA]</scope>
    <source>
        <strain evidence="1 2">ACS1953</strain>
    </source>
</reference>
<comment type="caution">
    <text evidence="1">The sequence shown here is derived from an EMBL/GenBank/DDBJ whole genome shotgun (WGS) entry which is preliminary data.</text>
</comment>
<dbReference type="EMBL" id="LZHX01000004">
    <property type="protein sequence ID" value="OBF29838.1"/>
    <property type="molecule type" value="Genomic_DNA"/>
</dbReference>
<sequence length="119" mass="12380">MSSTDTTMTSEFKDELCAEFTARVDSLSLHVTDPGTDGSNDSPVAHVALTWTAPIDGVSYAVAAFAGLAGDYTHVGLWDGATFRMGIPCPINFSTVADVAVMVVHEVNNGAFVAAVEPA</sequence>
<evidence type="ECO:0000313" key="2">
    <source>
        <dbReference type="Proteomes" id="UP000093779"/>
    </source>
</evidence>
<gene>
    <name evidence="1" type="ORF">A5726_30055</name>
</gene>